<sequence length="257" mass="29158">MDPESNIDSLFKRRITGHEGAFYLPNFITPEEEEYIIQKIHNSPQPQWKNLANRRLQIWGGDITAKGTLISQPLPSFMDKFPDIVSRIKATGVFNDSPHNGPNHVIMNEYLPGQGIMPHEDGPRYHPVVATLSLGSHAIFHYYRYQQEIEDDAVSRGHGRTIDMIPVASVLLEPRSLIISTNTMYISHLHGIEDVEEDLIASRPGLPGVNIANLTQVEDSQLKQSIDQGIPLQRRVRYSLTCRDVRRVSLVNSFSRR</sequence>
<dbReference type="HOGENOM" id="CLU_059836_0_0_1"/>
<keyword evidence="6" id="KW-0408">Iron</keyword>
<dbReference type="PANTHER" id="PTHR46030:SF1">
    <property type="entry name" value="ALPHA-KETOGLUTARATE-DEPENDENT DIOXYGENASE ALKB HOMOLOG 6"/>
    <property type="match status" value="1"/>
</dbReference>
<protein>
    <recommendedName>
        <fullName evidence="8">Fe2OG dioxygenase domain-containing protein</fullName>
    </recommendedName>
</protein>
<name>A0A067T534_GALM3</name>
<dbReference type="SUPFAM" id="SSF51197">
    <property type="entry name" value="Clavaminate synthase-like"/>
    <property type="match status" value="1"/>
</dbReference>
<keyword evidence="5" id="KW-0560">Oxidoreductase</keyword>
<evidence type="ECO:0000259" key="8">
    <source>
        <dbReference type="PROSITE" id="PS51471"/>
    </source>
</evidence>
<dbReference type="GO" id="GO:0005634">
    <property type="term" value="C:nucleus"/>
    <property type="evidence" value="ECO:0007669"/>
    <property type="project" value="UniProtKB-SubCell"/>
</dbReference>
<comment type="subcellular location">
    <subcellularLocation>
        <location evidence="1">Nucleus</location>
    </subcellularLocation>
</comment>
<feature type="domain" description="Fe2OG dioxygenase" evidence="8">
    <location>
        <begin position="101"/>
        <end position="246"/>
    </location>
</feature>
<evidence type="ECO:0000256" key="6">
    <source>
        <dbReference type="ARBA" id="ARBA00023004"/>
    </source>
</evidence>
<gene>
    <name evidence="9" type="ORF">GALMADRAFT_119335</name>
</gene>
<dbReference type="GO" id="GO:0051213">
    <property type="term" value="F:dioxygenase activity"/>
    <property type="evidence" value="ECO:0007669"/>
    <property type="project" value="UniProtKB-KW"/>
</dbReference>
<dbReference type="GO" id="GO:0046872">
    <property type="term" value="F:metal ion binding"/>
    <property type="evidence" value="ECO:0007669"/>
    <property type="project" value="UniProtKB-KW"/>
</dbReference>
<organism evidence="9 10">
    <name type="scientific">Galerina marginata (strain CBS 339.88)</name>
    <dbReference type="NCBI Taxonomy" id="685588"/>
    <lineage>
        <taxon>Eukaryota</taxon>
        <taxon>Fungi</taxon>
        <taxon>Dikarya</taxon>
        <taxon>Basidiomycota</taxon>
        <taxon>Agaricomycotina</taxon>
        <taxon>Agaricomycetes</taxon>
        <taxon>Agaricomycetidae</taxon>
        <taxon>Agaricales</taxon>
        <taxon>Agaricineae</taxon>
        <taxon>Strophariaceae</taxon>
        <taxon>Galerina</taxon>
    </lineage>
</organism>
<keyword evidence="7" id="KW-0539">Nucleus</keyword>
<evidence type="ECO:0000256" key="4">
    <source>
        <dbReference type="ARBA" id="ARBA00022964"/>
    </source>
</evidence>
<keyword evidence="4" id="KW-0223">Dioxygenase</keyword>
<dbReference type="InterPro" id="IPR005123">
    <property type="entry name" value="Oxoglu/Fe-dep_dioxygenase_dom"/>
</dbReference>
<evidence type="ECO:0000256" key="5">
    <source>
        <dbReference type="ARBA" id="ARBA00023002"/>
    </source>
</evidence>
<dbReference type="AlphaFoldDB" id="A0A067T534"/>
<dbReference type="EMBL" id="KL142375">
    <property type="protein sequence ID" value="KDR78305.1"/>
    <property type="molecule type" value="Genomic_DNA"/>
</dbReference>
<dbReference type="Gene3D" id="2.60.120.590">
    <property type="entry name" value="Alpha-ketoglutarate-dependent dioxygenase AlkB-like"/>
    <property type="match status" value="1"/>
</dbReference>
<dbReference type="OrthoDB" id="412814at2759"/>
<dbReference type="InterPro" id="IPR027450">
    <property type="entry name" value="AlkB-like"/>
</dbReference>
<comment type="similarity">
    <text evidence="2">Belongs to the alkB family.</text>
</comment>
<evidence type="ECO:0000313" key="9">
    <source>
        <dbReference type="EMBL" id="KDR78305.1"/>
    </source>
</evidence>
<dbReference type="Proteomes" id="UP000027222">
    <property type="component" value="Unassembled WGS sequence"/>
</dbReference>
<evidence type="ECO:0000256" key="2">
    <source>
        <dbReference type="ARBA" id="ARBA00007879"/>
    </source>
</evidence>
<evidence type="ECO:0000256" key="7">
    <source>
        <dbReference type="ARBA" id="ARBA00023242"/>
    </source>
</evidence>
<dbReference type="InterPro" id="IPR037151">
    <property type="entry name" value="AlkB-like_sf"/>
</dbReference>
<proteinExistence type="inferred from homology"/>
<dbReference type="Pfam" id="PF13532">
    <property type="entry name" value="2OG-FeII_Oxy_2"/>
    <property type="match status" value="1"/>
</dbReference>
<dbReference type="PANTHER" id="PTHR46030">
    <property type="entry name" value="ALPHA-KETOGLUTARATE-DEPENDENT DIOXYGENASE ALKB HOMOLOG 6"/>
    <property type="match status" value="1"/>
</dbReference>
<accession>A0A067T534</accession>
<reference evidence="10" key="1">
    <citation type="journal article" date="2014" name="Proc. Natl. Acad. Sci. U.S.A.">
        <title>Extensive sampling of basidiomycete genomes demonstrates inadequacy of the white-rot/brown-rot paradigm for wood decay fungi.</title>
        <authorList>
            <person name="Riley R."/>
            <person name="Salamov A.A."/>
            <person name="Brown D.W."/>
            <person name="Nagy L.G."/>
            <person name="Floudas D."/>
            <person name="Held B.W."/>
            <person name="Levasseur A."/>
            <person name="Lombard V."/>
            <person name="Morin E."/>
            <person name="Otillar R."/>
            <person name="Lindquist E.A."/>
            <person name="Sun H."/>
            <person name="LaButti K.M."/>
            <person name="Schmutz J."/>
            <person name="Jabbour D."/>
            <person name="Luo H."/>
            <person name="Baker S.E."/>
            <person name="Pisabarro A.G."/>
            <person name="Walton J.D."/>
            <person name="Blanchette R.A."/>
            <person name="Henrissat B."/>
            <person name="Martin F."/>
            <person name="Cullen D."/>
            <person name="Hibbett D.S."/>
            <person name="Grigoriev I.V."/>
        </authorList>
    </citation>
    <scope>NUCLEOTIDE SEQUENCE [LARGE SCALE GENOMIC DNA]</scope>
    <source>
        <strain evidence="10">CBS 339.88</strain>
    </source>
</reference>
<evidence type="ECO:0000256" key="3">
    <source>
        <dbReference type="ARBA" id="ARBA00022723"/>
    </source>
</evidence>
<dbReference type="PROSITE" id="PS51471">
    <property type="entry name" value="FE2OG_OXY"/>
    <property type="match status" value="1"/>
</dbReference>
<dbReference type="STRING" id="685588.A0A067T534"/>
<keyword evidence="10" id="KW-1185">Reference proteome</keyword>
<evidence type="ECO:0000256" key="1">
    <source>
        <dbReference type="ARBA" id="ARBA00004123"/>
    </source>
</evidence>
<dbReference type="InterPro" id="IPR032862">
    <property type="entry name" value="ALKBH6"/>
</dbReference>
<keyword evidence="3" id="KW-0479">Metal-binding</keyword>
<evidence type="ECO:0000313" key="10">
    <source>
        <dbReference type="Proteomes" id="UP000027222"/>
    </source>
</evidence>